<dbReference type="AlphaFoldDB" id="F8QFH9"/>
<evidence type="ECO:0000313" key="3">
    <source>
        <dbReference type="Proteomes" id="UP000008063"/>
    </source>
</evidence>
<keyword evidence="3" id="KW-1185">Reference proteome</keyword>
<name>F8QFH9_SERL3</name>
<proteinExistence type="predicted"/>
<evidence type="ECO:0000256" key="1">
    <source>
        <dbReference type="SAM" id="MobiDB-lite"/>
    </source>
</evidence>
<evidence type="ECO:0008006" key="4">
    <source>
        <dbReference type="Google" id="ProtNLM"/>
    </source>
</evidence>
<dbReference type="Proteomes" id="UP000008063">
    <property type="component" value="Unassembled WGS sequence"/>
</dbReference>
<accession>F8QFH9</accession>
<reference evidence="3" key="1">
    <citation type="journal article" date="2011" name="Science">
        <title>The plant cell wall-decomposing machinery underlies the functional diversity of forest fungi.</title>
        <authorList>
            <person name="Eastwood D.C."/>
            <person name="Floudas D."/>
            <person name="Binder M."/>
            <person name="Majcherczyk A."/>
            <person name="Schneider P."/>
            <person name="Aerts A."/>
            <person name="Asiegbu F.O."/>
            <person name="Baker S.E."/>
            <person name="Barry K."/>
            <person name="Bendiksby M."/>
            <person name="Blumentritt M."/>
            <person name="Coutinho P.M."/>
            <person name="Cullen D."/>
            <person name="de Vries R.P."/>
            <person name="Gathman A."/>
            <person name="Goodell B."/>
            <person name="Henrissat B."/>
            <person name="Ihrmark K."/>
            <person name="Kauserud H."/>
            <person name="Kohler A."/>
            <person name="LaButti K."/>
            <person name="Lapidus A."/>
            <person name="Lavin J.L."/>
            <person name="Lee Y.-H."/>
            <person name="Lindquist E."/>
            <person name="Lilly W."/>
            <person name="Lucas S."/>
            <person name="Morin E."/>
            <person name="Murat C."/>
            <person name="Oguiza J.A."/>
            <person name="Park J."/>
            <person name="Pisabarro A.G."/>
            <person name="Riley R."/>
            <person name="Rosling A."/>
            <person name="Salamov A."/>
            <person name="Schmidt O."/>
            <person name="Schmutz J."/>
            <person name="Skrede I."/>
            <person name="Stenlid J."/>
            <person name="Wiebenga A."/>
            <person name="Xie X."/>
            <person name="Kuees U."/>
            <person name="Hibbett D.S."/>
            <person name="Hoffmeister D."/>
            <person name="Hoegberg N."/>
            <person name="Martin F."/>
            <person name="Grigoriev I.V."/>
            <person name="Watkinson S.C."/>
        </authorList>
    </citation>
    <scope>NUCLEOTIDE SEQUENCE [LARGE SCALE GENOMIC DNA]</scope>
    <source>
        <strain evidence="3">strain S7.3</strain>
    </source>
</reference>
<dbReference type="STRING" id="936435.F8QFH9"/>
<organism evidence="3">
    <name type="scientific">Serpula lacrymans var. lacrymans (strain S7.3)</name>
    <name type="common">Dry rot fungus</name>
    <dbReference type="NCBI Taxonomy" id="936435"/>
    <lineage>
        <taxon>Eukaryota</taxon>
        <taxon>Fungi</taxon>
        <taxon>Dikarya</taxon>
        <taxon>Basidiomycota</taxon>
        <taxon>Agaricomycotina</taxon>
        <taxon>Agaricomycetes</taxon>
        <taxon>Agaricomycetidae</taxon>
        <taxon>Boletales</taxon>
        <taxon>Coniophorineae</taxon>
        <taxon>Serpulaceae</taxon>
        <taxon>Serpula</taxon>
    </lineage>
</organism>
<dbReference type="EMBL" id="GL945496">
    <property type="protein sequence ID" value="EGN92963.1"/>
    <property type="molecule type" value="Genomic_DNA"/>
</dbReference>
<feature type="compositionally biased region" description="Acidic residues" evidence="1">
    <location>
        <begin position="239"/>
        <end position="250"/>
    </location>
</feature>
<protein>
    <recommendedName>
        <fullName evidence="4">Myb/SANT-like domain-containing protein</fullName>
    </recommendedName>
</protein>
<gene>
    <name evidence="2" type="ORF">SERLA73DRAFT_156684</name>
</gene>
<dbReference type="InParanoid" id="F8QFH9"/>
<sequence>MPRGDGSKDSYWSSCKTAALMAQRTSPRHSKVTQRYPLRSLRMSGLNKPTDTTTTISQKKKKVPKCIWTESDTKKLVELAEEHLGLLGEGGGYKPQFYNLAEGILAPLTTKGATKTADSIRNKWFSISSRNQLMNTSRLGFDVQCGLKITDANRHIWDAFLKVWDGLTFFLRSKSKDVKSTYNRLALDGWRWYDLITAILPSRAKGTHILRASQAQSAKISSASKDRMDVDAEGNSGGEDGEDKGDEEGAEREAIEREAVVSARKDKGKSGSESGTLYVSSIHSKPTSASVSITSSGKCKYSAVDSTSVISATPSKAPHPSGAAAINGVKEQMQRMADNKEQHDDFRYRFLNIIESAFTGSVSGGGSSNIASSSSSRHVEPLNTRSQAIRMAGQIETQLNDEQKIAFIDMLRADNVLIGDYLNMATQDENLRIMWVDKLLKDFTAFPSN</sequence>
<evidence type="ECO:0000313" key="2">
    <source>
        <dbReference type="EMBL" id="EGN92963.1"/>
    </source>
</evidence>
<dbReference type="HOGENOM" id="CLU_744261_0_0_1"/>
<feature type="region of interest" description="Disordered" evidence="1">
    <location>
        <begin position="220"/>
        <end position="254"/>
    </location>
</feature>